<feature type="transmembrane region" description="Helical" evidence="1">
    <location>
        <begin position="165"/>
        <end position="186"/>
    </location>
</feature>
<protein>
    <recommendedName>
        <fullName evidence="4">DUF418 domain-containing protein</fullName>
    </recommendedName>
</protein>
<keyword evidence="1" id="KW-0812">Transmembrane</keyword>
<feature type="transmembrane region" description="Helical" evidence="1">
    <location>
        <begin position="86"/>
        <end position="104"/>
    </location>
</feature>
<feature type="transmembrane region" description="Helical" evidence="1">
    <location>
        <begin position="110"/>
        <end position="131"/>
    </location>
</feature>
<organism evidence="2 3">
    <name type="scientific">Paenibacillus turicensis</name>
    <dbReference type="NCBI Taxonomy" id="160487"/>
    <lineage>
        <taxon>Bacteria</taxon>
        <taxon>Bacillati</taxon>
        <taxon>Bacillota</taxon>
        <taxon>Bacilli</taxon>
        <taxon>Bacillales</taxon>
        <taxon>Paenibacillaceae</taxon>
        <taxon>Paenibacillus</taxon>
    </lineage>
</organism>
<feature type="transmembrane region" description="Helical" evidence="1">
    <location>
        <begin position="207"/>
        <end position="230"/>
    </location>
</feature>
<feature type="transmembrane region" description="Helical" evidence="1">
    <location>
        <begin position="138"/>
        <end position="159"/>
    </location>
</feature>
<gene>
    <name evidence="2" type="ORF">J2Z32_004336</name>
</gene>
<evidence type="ECO:0000313" key="3">
    <source>
        <dbReference type="Proteomes" id="UP001519272"/>
    </source>
</evidence>
<sequence>MNKKKENKIPIFNPNLDKWGKIIFFVFGIGLLIFVGFYSINEPDGLISKVGFSEKIRDTLMYCILGGAGVLGSLSLLLIFNIQNKLIQIIIILILGMLISSAMYDSNIRAILLGLLIDVIIFLIIVAVLELYSTVMTLFIFGILSIFLIGTIVIHIPYYDDRPDAGVYLIITLFLIIYQILGVRLNKFFIGKIMGQIERAEGFESELFKLHMLIISAAIFVLINVTGLLYEKSGFNYSNIVNNCFITAITISQINWNKAFIKTSLKRKIIDFTSSSEKDENLEE</sequence>
<evidence type="ECO:0000313" key="2">
    <source>
        <dbReference type="EMBL" id="MBP1907656.1"/>
    </source>
</evidence>
<keyword evidence="3" id="KW-1185">Reference proteome</keyword>
<dbReference type="EMBL" id="JAGGKG010000030">
    <property type="protein sequence ID" value="MBP1907656.1"/>
    <property type="molecule type" value="Genomic_DNA"/>
</dbReference>
<reference evidence="2 3" key="1">
    <citation type="submission" date="2021-03" db="EMBL/GenBank/DDBJ databases">
        <title>Genomic Encyclopedia of Type Strains, Phase IV (KMG-IV): sequencing the most valuable type-strain genomes for metagenomic binning, comparative biology and taxonomic classification.</title>
        <authorList>
            <person name="Goeker M."/>
        </authorList>
    </citation>
    <scope>NUCLEOTIDE SEQUENCE [LARGE SCALE GENOMIC DNA]</scope>
    <source>
        <strain evidence="2 3">DSM 14349</strain>
    </source>
</reference>
<proteinExistence type="predicted"/>
<feature type="transmembrane region" description="Helical" evidence="1">
    <location>
        <begin position="59"/>
        <end position="79"/>
    </location>
</feature>
<dbReference type="Proteomes" id="UP001519272">
    <property type="component" value="Unassembled WGS sequence"/>
</dbReference>
<accession>A0ABS4FYK2</accession>
<dbReference type="RefSeq" id="WP_210091227.1">
    <property type="nucleotide sequence ID" value="NZ_JAGGKG010000030.1"/>
</dbReference>
<name>A0ABS4FYK2_9BACL</name>
<keyword evidence="1" id="KW-1133">Transmembrane helix</keyword>
<keyword evidence="1" id="KW-0472">Membrane</keyword>
<feature type="transmembrane region" description="Helical" evidence="1">
    <location>
        <begin position="236"/>
        <end position="256"/>
    </location>
</feature>
<evidence type="ECO:0008006" key="4">
    <source>
        <dbReference type="Google" id="ProtNLM"/>
    </source>
</evidence>
<comment type="caution">
    <text evidence="2">The sequence shown here is derived from an EMBL/GenBank/DDBJ whole genome shotgun (WGS) entry which is preliminary data.</text>
</comment>
<feature type="transmembrane region" description="Helical" evidence="1">
    <location>
        <begin position="21"/>
        <end position="39"/>
    </location>
</feature>
<evidence type="ECO:0000256" key="1">
    <source>
        <dbReference type="SAM" id="Phobius"/>
    </source>
</evidence>